<dbReference type="InterPro" id="IPR036615">
    <property type="entry name" value="Mur_ligase_C_dom_sf"/>
</dbReference>
<sequence>MGMLNLIQSLEKFGMNSEGCKRMQLLCEILGNPQNDLKFIHVGGTNGKGSTCHMLASILQKQGYKVGVYISPALYKFNERITINDNQISDEDLDKYYPLFNDALKHFVNHPLGYPTEFEVVTALAFLYFKEQKVDYVVLEVGLGGRFDATNVVTPILSIITNIDLDHTQILGDTVEQIAFEKAGIIKEGIPLCLGLMDGKAQNVITDVAKGKKAPVYLAEEVQFQLINDTEEGQVVEFEGEVFTLSLLGKHQLNNLKIVLKAIQILKDMDIPIYSDSVKEGLRNAKWPGRFEIILFEGKKIILDVAHNPNSMEALKNNLLNYFPKDSITMVLGIFKDKDISSMLSHLKLLDIKLYLTKPIGDRGMEVTELEKIVNKMDLEIIGKNDDLLMAFSEALKATDKVMCVCGSFNTVGPIRNYLIERSFGI</sequence>
<reference evidence="15" key="1">
    <citation type="submission" date="2016-11" db="EMBL/GenBank/DDBJ databases">
        <authorList>
            <person name="Varghese N."/>
            <person name="Submissions S."/>
        </authorList>
    </citation>
    <scope>NUCLEOTIDE SEQUENCE [LARGE SCALE GENOMIC DNA]</scope>
    <source>
        <strain evidence="15">DSM 14826</strain>
    </source>
</reference>
<protein>
    <recommendedName>
        <fullName evidence="3">tetrahydrofolate synthase</fullName>
        <ecNumber evidence="3">6.3.2.17</ecNumber>
    </recommendedName>
    <alternativeName>
        <fullName evidence="9">Tetrahydrofolylpolyglutamate synthase</fullName>
    </alternativeName>
</protein>
<dbReference type="Proteomes" id="UP000243547">
    <property type="component" value="Unassembled WGS sequence"/>
</dbReference>
<dbReference type="Gene3D" id="3.90.190.20">
    <property type="entry name" value="Mur ligase, C-terminal domain"/>
    <property type="match status" value="1"/>
</dbReference>
<dbReference type="EMBL" id="FRAI01000010">
    <property type="protein sequence ID" value="SHJ97046.1"/>
    <property type="molecule type" value="Genomic_DNA"/>
</dbReference>
<dbReference type="FunFam" id="3.40.1190.10:FF:000011">
    <property type="entry name" value="Folylpolyglutamate synthase/dihydrofolate synthase"/>
    <property type="match status" value="1"/>
</dbReference>
<dbReference type="InterPro" id="IPR001645">
    <property type="entry name" value="Folylpolyglutamate_synth"/>
</dbReference>
<keyword evidence="15" id="KW-1185">Reference proteome</keyword>
<evidence type="ECO:0000256" key="4">
    <source>
        <dbReference type="ARBA" id="ARBA00022598"/>
    </source>
</evidence>
<evidence type="ECO:0000256" key="3">
    <source>
        <dbReference type="ARBA" id="ARBA00013025"/>
    </source>
</evidence>
<dbReference type="Pfam" id="PF08245">
    <property type="entry name" value="Mur_ligase_M"/>
    <property type="match status" value="1"/>
</dbReference>
<evidence type="ECO:0000256" key="8">
    <source>
        <dbReference type="ARBA" id="ARBA00022842"/>
    </source>
</evidence>
<name>A0A1M6NN73_9FIRM</name>
<comment type="catalytic activity">
    <reaction evidence="10">
        <text>(6S)-5,6,7,8-tetrahydrofolyl-(gamma-L-Glu)(n) + L-glutamate + ATP = (6S)-5,6,7,8-tetrahydrofolyl-(gamma-L-Glu)(n+1) + ADP + phosphate + H(+)</text>
        <dbReference type="Rhea" id="RHEA:10580"/>
        <dbReference type="Rhea" id="RHEA-COMP:14738"/>
        <dbReference type="Rhea" id="RHEA-COMP:14740"/>
        <dbReference type="ChEBI" id="CHEBI:15378"/>
        <dbReference type="ChEBI" id="CHEBI:29985"/>
        <dbReference type="ChEBI" id="CHEBI:30616"/>
        <dbReference type="ChEBI" id="CHEBI:43474"/>
        <dbReference type="ChEBI" id="CHEBI:141005"/>
        <dbReference type="ChEBI" id="CHEBI:456216"/>
        <dbReference type="EC" id="6.3.2.17"/>
    </reaction>
</comment>
<keyword evidence="5" id="KW-0479">Metal-binding</keyword>
<proteinExistence type="inferred from homology"/>
<comment type="similarity">
    <text evidence="2 11">Belongs to the folylpolyglutamate synthase family.</text>
</comment>
<evidence type="ECO:0000256" key="7">
    <source>
        <dbReference type="ARBA" id="ARBA00022840"/>
    </source>
</evidence>
<dbReference type="SUPFAM" id="SSF53623">
    <property type="entry name" value="MurD-like peptide ligases, catalytic domain"/>
    <property type="match status" value="1"/>
</dbReference>
<feature type="domain" description="Mur ligase central" evidence="13">
    <location>
        <begin position="42"/>
        <end position="260"/>
    </location>
</feature>
<dbReference type="InterPro" id="IPR036565">
    <property type="entry name" value="Mur-like_cat_sf"/>
</dbReference>
<keyword evidence="8" id="KW-0460">Magnesium</keyword>
<dbReference type="GO" id="GO:0004326">
    <property type="term" value="F:tetrahydrofolylpolyglutamate synthase activity"/>
    <property type="evidence" value="ECO:0007669"/>
    <property type="project" value="UniProtKB-EC"/>
</dbReference>
<dbReference type="PIRSF" id="PIRSF001563">
    <property type="entry name" value="Folylpolyglu_synth"/>
    <property type="match status" value="1"/>
</dbReference>
<dbReference type="PROSITE" id="PS01011">
    <property type="entry name" value="FOLYLPOLYGLU_SYNT_1"/>
    <property type="match status" value="1"/>
</dbReference>
<dbReference type="GO" id="GO:0008841">
    <property type="term" value="F:dihydrofolate synthase activity"/>
    <property type="evidence" value="ECO:0007669"/>
    <property type="project" value="TreeGrafter"/>
</dbReference>
<feature type="domain" description="Mur ligase C-terminal" evidence="12">
    <location>
        <begin position="289"/>
        <end position="408"/>
    </location>
</feature>
<organism evidence="14 15">
    <name type="scientific">Anaerobranca californiensis DSM 14826</name>
    <dbReference type="NCBI Taxonomy" id="1120989"/>
    <lineage>
        <taxon>Bacteria</taxon>
        <taxon>Bacillati</taxon>
        <taxon>Bacillota</taxon>
        <taxon>Clostridia</taxon>
        <taxon>Eubacteriales</taxon>
        <taxon>Proteinivoracaceae</taxon>
        <taxon>Anaerobranca</taxon>
    </lineage>
</organism>
<dbReference type="PANTHER" id="PTHR11136:SF0">
    <property type="entry name" value="DIHYDROFOLATE SYNTHETASE-RELATED"/>
    <property type="match status" value="1"/>
</dbReference>
<evidence type="ECO:0000259" key="13">
    <source>
        <dbReference type="Pfam" id="PF08245"/>
    </source>
</evidence>
<keyword evidence="4 11" id="KW-0436">Ligase</keyword>
<dbReference type="GO" id="GO:0005737">
    <property type="term" value="C:cytoplasm"/>
    <property type="evidence" value="ECO:0007669"/>
    <property type="project" value="TreeGrafter"/>
</dbReference>
<evidence type="ECO:0000313" key="14">
    <source>
        <dbReference type="EMBL" id="SHJ97046.1"/>
    </source>
</evidence>
<evidence type="ECO:0000256" key="1">
    <source>
        <dbReference type="ARBA" id="ARBA00001946"/>
    </source>
</evidence>
<gene>
    <name evidence="14" type="ORF">SAMN02745227_01190</name>
</gene>
<dbReference type="InterPro" id="IPR018109">
    <property type="entry name" value="Folylpolyglutamate_synth_CS"/>
</dbReference>
<evidence type="ECO:0000259" key="12">
    <source>
        <dbReference type="Pfam" id="PF02875"/>
    </source>
</evidence>
<comment type="cofactor">
    <cofactor evidence="1">
        <name>Mg(2+)</name>
        <dbReference type="ChEBI" id="CHEBI:18420"/>
    </cofactor>
</comment>
<dbReference type="GO" id="GO:0046872">
    <property type="term" value="F:metal ion binding"/>
    <property type="evidence" value="ECO:0007669"/>
    <property type="project" value="UniProtKB-KW"/>
</dbReference>
<evidence type="ECO:0000256" key="5">
    <source>
        <dbReference type="ARBA" id="ARBA00022723"/>
    </source>
</evidence>
<dbReference type="AlphaFoldDB" id="A0A1M6NN73"/>
<dbReference type="InterPro" id="IPR004101">
    <property type="entry name" value="Mur_ligase_C"/>
</dbReference>
<keyword evidence="7 11" id="KW-0067">ATP-binding</keyword>
<dbReference type="Gene3D" id="3.40.1190.10">
    <property type="entry name" value="Mur-like, catalytic domain"/>
    <property type="match status" value="1"/>
</dbReference>
<accession>A0A1M6NN73</accession>
<dbReference type="Pfam" id="PF02875">
    <property type="entry name" value="Mur_ligase_C"/>
    <property type="match status" value="1"/>
</dbReference>
<evidence type="ECO:0000313" key="15">
    <source>
        <dbReference type="Proteomes" id="UP000243547"/>
    </source>
</evidence>
<dbReference type="PANTHER" id="PTHR11136">
    <property type="entry name" value="FOLYLPOLYGLUTAMATE SYNTHASE-RELATED"/>
    <property type="match status" value="1"/>
</dbReference>
<dbReference type="PROSITE" id="PS01012">
    <property type="entry name" value="FOLYLPOLYGLU_SYNT_2"/>
    <property type="match status" value="1"/>
</dbReference>
<dbReference type="SUPFAM" id="SSF53244">
    <property type="entry name" value="MurD-like peptide ligases, peptide-binding domain"/>
    <property type="match status" value="1"/>
</dbReference>
<keyword evidence="6 11" id="KW-0547">Nucleotide-binding</keyword>
<evidence type="ECO:0000256" key="6">
    <source>
        <dbReference type="ARBA" id="ARBA00022741"/>
    </source>
</evidence>
<dbReference type="InterPro" id="IPR013221">
    <property type="entry name" value="Mur_ligase_cen"/>
</dbReference>
<dbReference type="GO" id="GO:0005524">
    <property type="term" value="F:ATP binding"/>
    <property type="evidence" value="ECO:0007669"/>
    <property type="project" value="UniProtKB-KW"/>
</dbReference>
<dbReference type="EC" id="6.3.2.17" evidence="3"/>
<evidence type="ECO:0000256" key="9">
    <source>
        <dbReference type="ARBA" id="ARBA00030592"/>
    </source>
</evidence>
<evidence type="ECO:0000256" key="10">
    <source>
        <dbReference type="ARBA" id="ARBA00047493"/>
    </source>
</evidence>
<dbReference type="STRING" id="1120989.SAMN02745227_01190"/>
<evidence type="ECO:0000256" key="11">
    <source>
        <dbReference type="PIRNR" id="PIRNR001563"/>
    </source>
</evidence>
<evidence type="ECO:0000256" key="2">
    <source>
        <dbReference type="ARBA" id="ARBA00008276"/>
    </source>
</evidence>
<dbReference type="NCBIfam" id="TIGR01499">
    <property type="entry name" value="folC"/>
    <property type="match status" value="1"/>
</dbReference>